<keyword evidence="2" id="KW-0378">Hydrolase</keyword>
<dbReference type="Pfam" id="PF00884">
    <property type="entry name" value="Sulfatase"/>
    <property type="match status" value="1"/>
</dbReference>
<protein>
    <submittedName>
        <fullName evidence="2">Sulfatase-like hydrolase/transferase</fullName>
    </submittedName>
</protein>
<dbReference type="InterPro" id="IPR017850">
    <property type="entry name" value="Alkaline_phosphatase_core_sf"/>
</dbReference>
<evidence type="ECO:0000313" key="3">
    <source>
        <dbReference type="Proteomes" id="UP000641625"/>
    </source>
</evidence>
<dbReference type="AlphaFoldDB" id="A0A847UHL1"/>
<dbReference type="EMBL" id="WOWA01000002">
    <property type="protein sequence ID" value="NLV11946.1"/>
    <property type="molecule type" value="Genomic_DNA"/>
</dbReference>
<evidence type="ECO:0000259" key="1">
    <source>
        <dbReference type="Pfam" id="PF00884"/>
    </source>
</evidence>
<dbReference type="SUPFAM" id="SSF53649">
    <property type="entry name" value="Alkaline phosphatase-like"/>
    <property type="match status" value="1"/>
</dbReference>
<comment type="caution">
    <text evidence="2">The sequence shown here is derived from an EMBL/GenBank/DDBJ whole genome shotgun (WGS) entry which is preliminary data.</text>
</comment>
<reference evidence="2" key="1">
    <citation type="submission" date="2019-12" db="EMBL/GenBank/DDBJ databases">
        <title>Whole genome sequencing of Haloarcula argentinensis strain pws5.</title>
        <authorList>
            <person name="Verma D.K."/>
            <person name="Gopal K."/>
            <person name="Prasad E.S."/>
        </authorList>
    </citation>
    <scope>NUCLEOTIDE SEQUENCE</scope>
    <source>
        <strain evidence="2">Pws5</strain>
    </source>
</reference>
<sequence>MDNNNTNILLLVFDTVRADALSVYDGPVETHPMEEIASSGTTFEQAFAAGPGTPMSHGAMFTGQYPSEAGVLGPRTVPKSIPIMAE</sequence>
<dbReference type="InterPro" id="IPR000917">
    <property type="entry name" value="Sulfatase_N"/>
</dbReference>
<dbReference type="GO" id="GO:0016787">
    <property type="term" value="F:hydrolase activity"/>
    <property type="evidence" value="ECO:0007669"/>
    <property type="project" value="UniProtKB-KW"/>
</dbReference>
<feature type="domain" description="Sulfatase N-terminal" evidence="1">
    <location>
        <begin position="7"/>
        <end position="74"/>
    </location>
</feature>
<dbReference type="GO" id="GO:0016740">
    <property type="term" value="F:transferase activity"/>
    <property type="evidence" value="ECO:0007669"/>
    <property type="project" value="UniProtKB-KW"/>
</dbReference>
<keyword evidence="2" id="KW-0808">Transferase</keyword>
<name>A0A847UHL1_HALAR</name>
<dbReference type="Gene3D" id="3.40.720.10">
    <property type="entry name" value="Alkaline Phosphatase, subunit A"/>
    <property type="match status" value="1"/>
</dbReference>
<evidence type="ECO:0000313" key="2">
    <source>
        <dbReference type="EMBL" id="NLV11946.1"/>
    </source>
</evidence>
<gene>
    <name evidence="2" type="ORF">GOC77_01400</name>
</gene>
<dbReference type="RefSeq" id="WP_170095655.1">
    <property type="nucleotide sequence ID" value="NZ_WOWA01000002.1"/>
</dbReference>
<organism evidence="2 3">
    <name type="scientific">Haloarcula argentinensis</name>
    <dbReference type="NCBI Taxonomy" id="43776"/>
    <lineage>
        <taxon>Archaea</taxon>
        <taxon>Methanobacteriati</taxon>
        <taxon>Methanobacteriota</taxon>
        <taxon>Stenosarchaea group</taxon>
        <taxon>Halobacteria</taxon>
        <taxon>Halobacteriales</taxon>
        <taxon>Haloarculaceae</taxon>
        <taxon>Haloarcula</taxon>
    </lineage>
</organism>
<accession>A0A847UHL1</accession>
<dbReference type="Proteomes" id="UP000641625">
    <property type="component" value="Unassembled WGS sequence"/>
</dbReference>
<proteinExistence type="predicted"/>